<protein>
    <submittedName>
        <fullName evidence="3">Serine hydrolase</fullName>
    </submittedName>
</protein>
<dbReference type="InterPro" id="IPR012338">
    <property type="entry name" value="Beta-lactam/transpept-like"/>
</dbReference>
<feature type="transmembrane region" description="Helical" evidence="1">
    <location>
        <begin position="581"/>
        <end position="605"/>
    </location>
</feature>
<evidence type="ECO:0000256" key="1">
    <source>
        <dbReference type="SAM" id="Phobius"/>
    </source>
</evidence>
<sequence>MNIKRKTKFIMVLSILIFLLCGVFFSIQILAIELDPLEVETFIDGVISAQINQNRISGAVVSIVNEGELLFSKGYGYSDLEAGIPVNPEVTLFRPGSVSKLFTWTAVMQLVEEGELDLDADINNYLDFTIPGDQPITLRNIMTHTPGFEDVGEGLFVLLADDMLTLEQYLKRYLPARVFPAGDVMAYSNYATGLAGYIIELVSGMDFEDYVEENIFQPLYMDNSTFRQPLPDHLSEDLARAYKYAGGQYHQGDFEYISNNAAGAMSTTANDIANFMLAHLQLGSFENNQILQEETALEMHNYNFSHHPEIEGMALGFARDRINGEQVIAHTGATTLFYSGLYLLPEHELGLFVSYSGGDPMQMQMNNFFKSFMNQYFPEELNGLSVETSNEINEAYIGEYHPTRSNFNSEEMIINLFQRANVEASEEGFLRLNIYGDSLQLGKIETGLFQNRNHHGGQFIDQVAFIEDEEFGILMITGGPGVFQKVEWYESRIFLGGITVLILLLSIWMIITSIRCFLVDKVFREKLSRVDKRGLTGVLILLASISIVVFIAGTVNMFSSINPAYGVPDIFFGDIGDFGEIIYILPYLITGLVGLTLIFTLWSWVKGNKSLYRRLSYTIYTLAGLGFIWVMYYLNLL</sequence>
<dbReference type="InterPro" id="IPR001466">
    <property type="entry name" value="Beta-lactam-related"/>
</dbReference>
<feature type="transmembrane region" description="Helical" evidence="1">
    <location>
        <begin position="538"/>
        <end position="561"/>
    </location>
</feature>
<keyword evidence="1" id="KW-1133">Transmembrane helix</keyword>
<dbReference type="Pfam" id="PF00144">
    <property type="entry name" value="Beta-lactamase"/>
    <property type="match status" value="1"/>
</dbReference>
<dbReference type="InterPro" id="IPR050491">
    <property type="entry name" value="AmpC-like"/>
</dbReference>
<dbReference type="PANTHER" id="PTHR46825">
    <property type="entry name" value="D-ALANYL-D-ALANINE-CARBOXYPEPTIDASE/ENDOPEPTIDASE AMPH"/>
    <property type="match status" value="1"/>
</dbReference>
<evidence type="ECO:0000313" key="3">
    <source>
        <dbReference type="EMBL" id="MBF8436877.1"/>
    </source>
</evidence>
<organism evidence="3 4">
    <name type="scientific">Halonatronomonas betaini</name>
    <dbReference type="NCBI Taxonomy" id="2778430"/>
    <lineage>
        <taxon>Bacteria</taxon>
        <taxon>Bacillati</taxon>
        <taxon>Bacillota</taxon>
        <taxon>Clostridia</taxon>
        <taxon>Halanaerobiales</taxon>
        <taxon>Halarsenatibacteraceae</taxon>
        <taxon>Halonatronomonas</taxon>
    </lineage>
</organism>
<evidence type="ECO:0000259" key="2">
    <source>
        <dbReference type="Pfam" id="PF00144"/>
    </source>
</evidence>
<proteinExistence type="predicted"/>
<feature type="transmembrane region" description="Helical" evidence="1">
    <location>
        <begin position="617"/>
        <end position="634"/>
    </location>
</feature>
<keyword evidence="4" id="KW-1185">Reference proteome</keyword>
<dbReference type="RefSeq" id="WP_270453796.1">
    <property type="nucleotide sequence ID" value="NZ_JADPIE010000003.1"/>
</dbReference>
<dbReference type="Gene3D" id="3.40.710.10">
    <property type="entry name" value="DD-peptidase/beta-lactamase superfamily"/>
    <property type="match status" value="1"/>
</dbReference>
<evidence type="ECO:0000313" key="4">
    <source>
        <dbReference type="Proteomes" id="UP000621436"/>
    </source>
</evidence>
<feature type="transmembrane region" description="Helical" evidence="1">
    <location>
        <begin position="493"/>
        <end position="518"/>
    </location>
</feature>
<reference evidence="3" key="1">
    <citation type="submission" date="2020-11" db="EMBL/GenBank/DDBJ databases">
        <title>Halonatronomonas betainensis gen. nov., sp. nov. a novel haloalkaliphilic representative of the family Halanaerobiacae capable of betaine degradation.</title>
        <authorList>
            <person name="Boltyanskaya Y."/>
            <person name="Kevbrin V."/>
            <person name="Detkova E."/>
            <person name="Grouzdev D.S."/>
            <person name="Koziaeva V."/>
            <person name="Zhilina T."/>
        </authorList>
    </citation>
    <scope>NUCLEOTIDE SEQUENCE</scope>
    <source>
        <strain evidence="3">Z-7014</strain>
    </source>
</reference>
<dbReference type="EMBL" id="JADPIE010000003">
    <property type="protein sequence ID" value="MBF8436877.1"/>
    <property type="molecule type" value="Genomic_DNA"/>
</dbReference>
<dbReference type="AlphaFoldDB" id="A0A931AQY5"/>
<dbReference type="Proteomes" id="UP000621436">
    <property type="component" value="Unassembled WGS sequence"/>
</dbReference>
<dbReference type="PANTHER" id="PTHR46825:SF9">
    <property type="entry name" value="BETA-LACTAMASE-RELATED DOMAIN-CONTAINING PROTEIN"/>
    <property type="match status" value="1"/>
</dbReference>
<gene>
    <name evidence="3" type="ORF">I0Q91_07305</name>
</gene>
<feature type="domain" description="Beta-lactamase-related" evidence="2">
    <location>
        <begin position="44"/>
        <end position="360"/>
    </location>
</feature>
<keyword evidence="3" id="KW-0378">Hydrolase</keyword>
<keyword evidence="1" id="KW-0812">Transmembrane</keyword>
<dbReference type="SUPFAM" id="SSF56601">
    <property type="entry name" value="beta-lactamase/transpeptidase-like"/>
    <property type="match status" value="1"/>
</dbReference>
<dbReference type="GO" id="GO:0016787">
    <property type="term" value="F:hydrolase activity"/>
    <property type="evidence" value="ECO:0007669"/>
    <property type="project" value="UniProtKB-KW"/>
</dbReference>
<keyword evidence="1" id="KW-0472">Membrane</keyword>
<comment type="caution">
    <text evidence="3">The sequence shown here is derived from an EMBL/GenBank/DDBJ whole genome shotgun (WGS) entry which is preliminary data.</text>
</comment>
<accession>A0A931AQY5</accession>
<name>A0A931AQY5_9FIRM</name>